<dbReference type="GO" id="GO:0006313">
    <property type="term" value="P:DNA transposition"/>
    <property type="evidence" value="ECO:0007669"/>
    <property type="project" value="InterPro"/>
</dbReference>
<dbReference type="Pfam" id="PF01797">
    <property type="entry name" value="Y1_Tnp"/>
    <property type="match status" value="1"/>
</dbReference>
<dbReference type="Proteomes" id="UP000033684">
    <property type="component" value="Unassembled WGS sequence"/>
</dbReference>
<dbReference type="RefSeq" id="WP_045779246.1">
    <property type="nucleotide sequence ID" value="NZ_LAJX01000106.1"/>
</dbReference>
<proteinExistence type="predicted"/>
<reference evidence="2 3" key="2">
    <citation type="journal article" date="2016" name="Microb. Ecol.">
        <title>Genome Characteristics of a Novel Type I Methanotroph (Sn10-6) Isolated from a Flooded Indian Rice Field.</title>
        <authorList>
            <person name="Rahalkar M.C."/>
            <person name="Pandit P.S."/>
            <person name="Dhakephalkar P.K."/>
            <person name="Pore S."/>
            <person name="Arora P."/>
            <person name="Kapse N."/>
        </authorList>
    </citation>
    <scope>NUCLEOTIDE SEQUENCE [LARGE SCALE GENOMIC DNA]</scope>
    <source>
        <strain evidence="2 3">Sn10-6</strain>
    </source>
</reference>
<sequence length="236" mass="27362">MARLARVCPIGIPQHVIQRGNNRQVCFADEQDFAAYAGWLKDSSKKYQVEIHAWVLMSNHVHLLCTPQSPNALSQLMQSLGRQYVRYFNLRHQRTGTLWEGRFKSCLVQEDDYLMQLYRYIELNPVRAGMVKQPSDYVWSSYRINALGKPSELCTPHAVYLALGKDTNERQANYRDLFKHPIEGKLLQDIRLAINKSMALGSEQFKAEIEHLSGRRMTPKKWVDLLVGVKKERINN</sequence>
<dbReference type="SUPFAM" id="SSF143422">
    <property type="entry name" value="Transposase IS200-like"/>
    <property type="match status" value="1"/>
</dbReference>
<evidence type="ECO:0000313" key="3">
    <source>
        <dbReference type="Proteomes" id="UP000033684"/>
    </source>
</evidence>
<dbReference type="InterPro" id="IPR036515">
    <property type="entry name" value="Transposase_17_sf"/>
</dbReference>
<dbReference type="AlphaFoldDB" id="A0A0F3III9"/>
<evidence type="ECO:0000259" key="1">
    <source>
        <dbReference type="SMART" id="SM01321"/>
    </source>
</evidence>
<protein>
    <submittedName>
        <fullName evidence="2">Transposase</fullName>
    </submittedName>
</protein>
<dbReference type="PANTHER" id="PTHR34322:SF2">
    <property type="entry name" value="TRANSPOSASE IS200-LIKE DOMAIN-CONTAINING PROTEIN"/>
    <property type="match status" value="1"/>
</dbReference>
<dbReference type="InterPro" id="IPR002686">
    <property type="entry name" value="Transposase_17"/>
</dbReference>
<evidence type="ECO:0000313" key="2">
    <source>
        <dbReference type="EMBL" id="KJV06492.1"/>
    </source>
</evidence>
<keyword evidence="3" id="KW-1185">Reference proteome</keyword>
<dbReference type="PANTHER" id="PTHR34322">
    <property type="entry name" value="TRANSPOSASE, Y1_TNP DOMAIN-CONTAINING"/>
    <property type="match status" value="1"/>
</dbReference>
<comment type="caution">
    <text evidence="2">The sequence shown here is derived from an EMBL/GenBank/DDBJ whole genome shotgun (WGS) entry which is preliminary data.</text>
</comment>
<gene>
    <name evidence="2" type="ORF">VZ94_10825</name>
</gene>
<name>A0A0F3III9_9GAMM</name>
<dbReference type="Gene3D" id="3.30.70.1290">
    <property type="entry name" value="Transposase IS200-like"/>
    <property type="match status" value="1"/>
</dbReference>
<dbReference type="GO" id="GO:0004803">
    <property type="term" value="F:transposase activity"/>
    <property type="evidence" value="ECO:0007669"/>
    <property type="project" value="InterPro"/>
</dbReference>
<dbReference type="SMART" id="SM01321">
    <property type="entry name" value="Y1_Tnp"/>
    <property type="match status" value="1"/>
</dbReference>
<organism evidence="2 3">
    <name type="scientific">Methylocucumis oryzae</name>
    <dbReference type="NCBI Taxonomy" id="1632867"/>
    <lineage>
        <taxon>Bacteria</taxon>
        <taxon>Pseudomonadati</taxon>
        <taxon>Pseudomonadota</taxon>
        <taxon>Gammaproteobacteria</taxon>
        <taxon>Methylococcales</taxon>
        <taxon>Methylococcaceae</taxon>
        <taxon>Methylocucumis</taxon>
    </lineage>
</organism>
<dbReference type="NCBIfam" id="NF047646">
    <property type="entry name" value="REP_Tyr_transpos"/>
    <property type="match status" value="1"/>
</dbReference>
<reference evidence="3" key="1">
    <citation type="submission" date="2015-03" db="EMBL/GenBank/DDBJ databases">
        <title>Draft genome sequence of a novel methanotroph (Sn10-6) isolated from flooded ricefield rhizosphere in India.</title>
        <authorList>
            <person name="Pandit P.S."/>
            <person name="Pore S.D."/>
            <person name="Arora P."/>
            <person name="Kapse N.G."/>
            <person name="Dhakephalkar P.K."/>
            <person name="Rahalkar M.C."/>
        </authorList>
    </citation>
    <scope>NUCLEOTIDE SEQUENCE [LARGE SCALE GENOMIC DNA]</scope>
    <source>
        <strain evidence="3">Sn10-6</strain>
    </source>
</reference>
<feature type="non-terminal residue" evidence="2">
    <location>
        <position position="236"/>
    </location>
</feature>
<feature type="domain" description="Transposase IS200-like" evidence="1">
    <location>
        <begin position="9"/>
        <end position="124"/>
    </location>
</feature>
<dbReference type="GO" id="GO:0003677">
    <property type="term" value="F:DNA binding"/>
    <property type="evidence" value="ECO:0007669"/>
    <property type="project" value="InterPro"/>
</dbReference>
<dbReference type="EMBL" id="LAJX01000106">
    <property type="protein sequence ID" value="KJV06492.1"/>
    <property type="molecule type" value="Genomic_DNA"/>
</dbReference>
<accession>A0A0F3III9</accession>
<dbReference type="PATRIC" id="fig|1632867.3.peg.226"/>